<evidence type="ECO:0000313" key="2">
    <source>
        <dbReference type="Proteomes" id="UP000014461"/>
    </source>
</evidence>
<name>R9PM54_AGAAL</name>
<dbReference type="STRING" id="1331007.AALB_2524"/>
<dbReference type="InterPro" id="IPR036527">
    <property type="entry name" value="SCP2_sterol-bd_dom_sf"/>
</dbReference>
<organism evidence="1 2">
    <name type="scientific">Agarivorans albus MKT 106</name>
    <dbReference type="NCBI Taxonomy" id="1331007"/>
    <lineage>
        <taxon>Bacteria</taxon>
        <taxon>Pseudomonadati</taxon>
        <taxon>Pseudomonadota</taxon>
        <taxon>Gammaproteobacteria</taxon>
        <taxon>Alteromonadales</taxon>
        <taxon>Alteromonadaceae</taxon>
        <taxon>Agarivorans</taxon>
    </lineage>
</organism>
<evidence type="ECO:0008006" key="3">
    <source>
        <dbReference type="Google" id="ProtNLM"/>
    </source>
</evidence>
<dbReference type="RefSeq" id="WP_016402211.1">
    <property type="nucleotide sequence ID" value="NZ_BARX01000016.1"/>
</dbReference>
<protein>
    <recommendedName>
        <fullName evidence="3">Lipoprotein</fullName>
    </recommendedName>
</protein>
<evidence type="ECO:0000313" key="1">
    <source>
        <dbReference type="EMBL" id="GAD02444.1"/>
    </source>
</evidence>
<accession>R9PM54</accession>
<proteinExistence type="predicted"/>
<dbReference type="AlphaFoldDB" id="R9PM54"/>
<keyword evidence="2" id="KW-1185">Reference proteome</keyword>
<reference evidence="1" key="1">
    <citation type="journal article" date="2013" name="Genome Announc.">
        <title>Draft Genome Sequence of Agarivorans albus Strain MKT 106T, an Agarolytic Marine Bacterium.</title>
        <authorList>
            <person name="Yasuike M."/>
            <person name="Nakamura Y."/>
            <person name="Kai W."/>
            <person name="Fujiwara A."/>
            <person name="Fukui Y."/>
            <person name="Satomi M."/>
            <person name="Sano M."/>
        </authorList>
    </citation>
    <scope>NUCLEOTIDE SEQUENCE [LARGE SCALE GENOMIC DNA]</scope>
</reference>
<dbReference type="OrthoDB" id="6265700at2"/>
<gene>
    <name evidence="1" type="ORF">AALB_2524</name>
</gene>
<dbReference type="Proteomes" id="UP000014461">
    <property type="component" value="Unassembled WGS sequence"/>
</dbReference>
<dbReference type="EMBL" id="BARX01000016">
    <property type="protein sequence ID" value="GAD02444.1"/>
    <property type="molecule type" value="Genomic_DNA"/>
</dbReference>
<comment type="caution">
    <text evidence="1">The sequence shown here is derived from an EMBL/GenBank/DDBJ whole genome shotgun (WGS) entry which is preliminary data.</text>
</comment>
<sequence>MFRLFSYLLVIIPIAVSACGLHQSTGLYLQTEPGSLAVVESVVNARMRDALGNANKPEQFQLYLFMRSLAKANPDKISFSLFEAIKGHYRQILLEPKLKIVGRNTRPSQQELLVITELDVLDALASGTLSWQQAHAQGLIAINGNAEDVAQLERWFASLFLARA</sequence>
<dbReference type="PROSITE" id="PS51257">
    <property type="entry name" value="PROKAR_LIPOPROTEIN"/>
    <property type="match status" value="1"/>
</dbReference>
<dbReference type="SUPFAM" id="SSF55718">
    <property type="entry name" value="SCP-like"/>
    <property type="match status" value="1"/>
</dbReference>